<dbReference type="SUPFAM" id="SSF51215">
    <property type="entry name" value="Regulatory protein AraC"/>
    <property type="match status" value="1"/>
</dbReference>
<evidence type="ECO:0000256" key="4">
    <source>
        <dbReference type="ARBA" id="ARBA00023163"/>
    </source>
</evidence>
<evidence type="ECO:0000256" key="1">
    <source>
        <dbReference type="ARBA" id="ARBA00023015"/>
    </source>
</evidence>
<dbReference type="Pfam" id="PF12833">
    <property type="entry name" value="HTH_18"/>
    <property type="match status" value="1"/>
</dbReference>
<evidence type="ECO:0000256" key="2">
    <source>
        <dbReference type="ARBA" id="ARBA00023125"/>
    </source>
</evidence>
<gene>
    <name evidence="7" type="ORF">EZI54_06610</name>
</gene>
<dbReference type="Gene3D" id="1.10.10.60">
    <property type="entry name" value="Homeodomain-like"/>
    <property type="match status" value="1"/>
</dbReference>
<proteinExistence type="predicted"/>
<dbReference type="InterPro" id="IPR050204">
    <property type="entry name" value="AraC_XylS_family_regulators"/>
</dbReference>
<keyword evidence="2" id="KW-0238">DNA-binding</keyword>
<keyword evidence="8" id="KW-1185">Reference proteome</keyword>
<dbReference type="InterPro" id="IPR009057">
    <property type="entry name" value="Homeodomain-like_sf"/>
</dbReference>
<protein>
    <submittedName>
        <fullName evidence="7">AraC family transcriptional regulator</fullName>
    </submittedName>
</protein>
<name>A0ABY1ZMR6_9GAMM</name>
<dbReference type="Proteomes" id="UP000313645">
    <property type="component" value="Unassembled WGS sequence"/>
</dbReference>
<dbReference type="PANTHER" id="PTHR46796">
    <property type="entry name" value="HTH-TYPE TRANSCRIPTIONAL ACTIVATOR RHAS-RELATED"/>
    <property type="match status" value="1"/>
</dbReference>
<keyword evidence="1" id="KW-0805">Transcription regulation</keyword>
<evidence type="ECO:0000259" key="6">
    <source>
        <dbReference type="PROSITE" id="PS01124"/>
    </source>
</evidence>
<evidence type="ECO:0000313" key="7">
    <source>
        <dbReference type="EMBL" id="TBW57701.1"/>
    </source>
</evidence>
<accession>A0ABY1ZMR6</accession>
<sequence>MSQKTAAQPIFWRDERMPHVELRCVEDGRQVCYAPHSHAQWSMGAITGGQSTFDYATRLETISEGTLVFMNPEWVHACNPIADQPWAYLMLYVDRDWLAALRHELGLLASSAWVDLQVSASRDPVLYEGYRAMAACLLEPGATLLEKQSRVVSLLSSVMLALAESPSGVAVAGQSPAPPGRLREVAVYIDDHCADEIALEQLCEQAGCTAGHLIRSFRQYFGLTPHAYQINQRIRLGQQALKAGQPIADAALMAGFADQPHFQRVFKRLVAATPRQYVTRSVQQQDQAASRK</sequence>
<dbReference type="InterPro" id="IPR037923">
    <property type="entry name" value="HTH-like"/>
</dbReference>
<feature type="domain" description="HTH araC/xylS-type" evidence="6">
    <location>
        <begin position="183"/>
        <end position="280"/>
    </location>
</feature>
<comment type="function">
    <text evidence="5">Regulatory protein of the TOL plasmid xyl operons. XylS activates the xylXYZLTEGFJQKIH operon required for the degradation of toluene, m-xylene and p-xylene.</text>
</comment>
<reference evidence="7 8" key="1">
    <citation type="submission" date="2019-02" db="EMBL/GenBank/DDBJ databases">
        <title>Marinobacter halodurans sp. nov., a marine bacterium isolated from sea tidal flat.</title>
        <authorList>
            <person name="Yoo Y."/>
            <person name="Lee D.W."/>
            <person name="Kim B.S."/>
            <person name="Kim J.-J."/>
        </authorList>
    </citation>
    <scope>NUCLEOTIDE SEQUENCE [LARGE SCALE GENOMIC DNA]</scope>
    <source>
        <strain evidence="7 8">YJ-S3-2</strain>
    </source>
</reference>
<comment type="caution">
    <text evidence="7">The sequence shown here is derived from an EMBL/GenBank/DDBJ whole genome shotgun (WGS) entry which is preliminary data.</text>
</comment>
<dbReference type="InterPro" id="IPR003313">
    <property type="entry name" value="AraC-bd"/>
</dbReference>
<dbReference type="EMBL" id="SJDL01000007">
    <property type="protein sequence ID" value="TBW57701.1"/>
    <property type="molecule type" value="Genomic_DNA"/>
</dbReference>
<organism evidence="7 8">
    <name type="scientific">Marinobacter halodurans</name>
    <dbReference type="NCBI Taxonomy" id="2528979"/>
    <lineage>
        <taxon>Bacteria</taxon>
        <taxon>Pseudomonadati</taxon>
        <taxon>Pseudomonadota</taxon>
        <taxon>Gammaproteobacteria</taxon>
        <taxon>Pseudomonadales</taxon>
        <taxon>Marinobacteraceae</taxon>
        <taxon>Marinobacter</taxon>
    </lineage>
</organism>
<evidence type="ECO:0000256" key="3">
    <source>
        <dbReference type="ARBA" id="ARBA00023159"/>
    </source>
</evidence>
<dbReference type="PROSITE" id="PS00041">
    <property type="entry name" value="HTH_ARAC_FAMILY_1"/>
    <property type="match status" value="1"/>
</dbReference>
<evidence type="ECO:0000313" key="8">
    <source>
        <dbReference type="Proteomes" id="UP000313645"/>
    </source>
</evidence>
<dbReference type="RefSeq" id="WP_131480252.1">
    <property type="nucleotide sequence ID" value="NZ_SJDL01000007.1"/>
</dbReference>
<dbReference type="SMART" id="SM00342">
    <property type="entry name" value="HTH_ARAC"/>
    <property type="match status" value="1"/>
</dbReference>
<evidence type="ECO:0000256" key="5">
    <source>
        <dbReference type="ARBA" id="ARBA00037345"/>
    </source>
</evidence>
<dbReference type="InterPro" id="IPR018060">
    <property type="entry name" value="HTH_AraC"/>
</dbReference>
<keyword evidence="4" id="KW-0804">Transcription</keyword>
<dbReference type="PANTHER" id="PTHR46796:SF2">
    <property type="entry name" value="TRANSCRIPTIONAL REGULATORY PROTEIN"/>
    <property type="match status" value="1"/>
</dbReference>
<dbReference type="InterPro" id="IPR018062">
    <property type="entry name" value="HTH_AraC-typ_CS"/>
</dbReference>
<dbReference type="SUPFAM" id="SSF46689">
    <property type="entry name" value="Homeodomain-like"/>
    <property type="match status" value="2"/>
</dbReference>
<dbReference type="Pfam" id="PF02311">
    <property type="entry name" value="AraC_binding"/>
    <property type="match status" value="1"/>
</dbReference>
<keyword evidence="3" id="KW-0010">Activator</keyword>
<dbReference type="PROSITE" id="PS01124">
    <property type="entry name" value="HTH_ARAC_FAMILY_2"/>
    <property type="match status" value="1"/>
</dbReference>